<dbReference type="InterPro" id="IPR009057">
    <property type="entry name" value="Homeodomain-like_sf"/>
</dbReference>
<dbReference type="Gene3D" id="1.10.357.10">
    <property type="entry name" value="Tetracycline Repressor, domain 2"/>
    <property type="match status" value="1"/>
</dbReference>
<name>A0A2N5X4Q1_9GAMM</name>
<evidence type="ECO:0000256" key="1">
    <source>
        <dbReference type="ARBA" id="ARBA00023015"/>
    </source>
</evidence>
<accession>A0A2N5X4Q1</accession>
<dbReference type="InterPro" id="IPR036271">
    <property type="entry name" value="Tet_transcr_reg_TetR-rel_C_sf"/>
</dbReference>
<reference evidence="6 7" key="1">
    <citation type="submission" date="2018-01" db="EMBL/GenBank/DDBJ databases">
        <title>The draft genome sequence of Halioglobus lutimaris HF004.</title>
        <authorList>
            <person name="Du Z.-J."/>
            <person name="Shi M.-J."/>
        </authorList>
    </citation>
    <scope>NUCLEOTIDE SEQUENCE [LARGE SCALE GENOMIC DNA]</scope>
    <source>
        <strain evidence="6 7">HF004</strain>
    </source>
</reference>
<evidence type="ECO:0000256" key="2">
    <source>
        <dbReference type="ARBA" id="ARBA00023125"/>
    </source>
</evidence>
<proteinExistence type="predicted"/>
<dbReference type="EMBL" id="PKUS01000007">
    <property type="protein sequence ID" value="PLW69467.1"/>
    <property type="molecule type" value="Genomic_DNA"/>
</dbReference>
<dbReference type="SUPFAM" id="SSF46689">
    <property type="entry name" value="Homeodomain-like"/>
    <property type="match status" value="1"/>
</dbReference>
<dbReference type="PRINTS" id="PR00455">
    <property type="entry name" value="HTHTETR"/>
</dbReference>
<keyword evidence="3" id="KW-0804">Transcription</keyword>
<dbReference type="Pfam" id="PF00440">
    <property type="entry name" value="TetR_N"/>
    <property type="match status" value="1"/>
</dbReference>
<dbReference type="InterPro" id="IPR001647">
    <property type="entry name" value="HTH_TetR"/>
</dbReference>
<gene>
    <name evidence="6" type="ORF">C0039_08055</name>
</gene>
<dbReference type="OrthoDB" id="5293556at2"/>
<evidence type="ECO:0000313" key="7">
    <source>
        <dbReference type="Proteomes" id="UP000235005"/>
    </source>
</evidence>
<dbReference type="Proteomes" id="UP000235005">
    <property type="component" value="Unassembled WGS sequence"/>
</dbReference>
<dbReference type="GO" id="GO:0000976">
    <property type="term" value="F:transcription cis-regulatory region binding"/>
    <property type="evidence" value="ECO:0007669"/>
    <property type="project" value="TreeGrafter"/>
</dbReference>
<dbReference type="InterPro" id="IPR050109">
    <property type="entry name" value="HTH-type_TetR-like_transc_reg"/>
</dbReference>
<evidence type="ECO:0000313" key="6">
    <source>
        <dbReference type="EMBL" id="PLW69467.1"/>
    </source>
</evidence>
<dbReference type="AlphaFoldDB" id="A0A2N5X4Q1"/>
<dbReference type="PANTHER" id="PTHR30055:SF234">
    <property type="entry name" value="HTH-TYPE TRANSCRIPTIONAL REGULATOR BETI"/>
    <property type="match status" value="1"/>
</dbReference>
<dbReference type="PROSITE" id="PS50977">
    <property type="entry name" value="HTH_TETR_2"/>
    <property type="match status" value="1"/>
</dbReference>
<dbReference type="SUPFAM" id="SSF48498">
    <property type="entry name" value="Tetracyclin repressor-like, C-terminal domain"/>
    <property type="match status" value="1"/>
</dbReference>
<keyword evidence="1" id="KW-0805">Transcription regulation</keyword>
<dbReference type="Pfam" id="PF13305">
    <property type="entry name" value="TetR_C_33"/>
    <property type="match status" value="1"/>
</dbReference>
<keyword evidence="7" id="KW-1185">Reference proteome</keyword>
<dbReference type="PANTHER" id="PTHR30055">
    <property type="entry name" value="HTH-TYPE TRANSCRIPTIONAL REGULATOR RUTR"/>
    <property type="match status" value="1"/>
</dbReference>
<feature type="DNA-binding region" description="H-T-H motif" evidence="4">
    <location>
        <begin position="33"/>
        <end position="52"/>
    </location>
</feature>
<dbReference type="InterPro" id="IPR025996">
    <property type="entry name" value="MT1864/Rv1816-like_C"/>
</dbReference>
<protein>
    <submittedName>
        <fullName evidence="6">TetR/AcrR family transcriptional regulator</fullName>
    </submittedName>
</protein>
<dbReference type="GO" id="GO:0003700">
    <property type="term" value="F:DNA-binding transcription factor activity"/>
    <property type="evidence" value="ECO:0007669"/>
    <property type="project" value="TreeGrafter"/>
</dbReference>
<organism evidence="6 7">
    <name type="scientific">Pseudohalioglobus lutimaris</name>
    <dbReference type="NCBI Taxonomy" id="1737061"/>
    <lineage>
        <taxon>Bacteria</taxon>
        <taxon>Pseudomonadati</taxon>
        <taxon>Pseudomonadota</taxon>
        <taxon>Gammaproteobacteria</taxon>
        <taxon>Cellvibrionales</taxon>
        <taxon>Halieaceae</taxon>
        <taxon>Pseudohalioglobus</taxon>
    </lineage>
</organism>
<evidence type="ECO:0000259" key="5">
    <source>
        <dbReference type="PROSITE" id="PS50977"/>
    </source>
</evidence>
<evidence type="ECO:0000256" key="3">
    <source>
        <dbReference type="ARBA" id="ARBA00023163"/>
    </source>
</evidence>
<evidence type="ECO:0000256" key="4">
    <source>
        <dbReference type="PROSITE-ProRule" id="PRU00335"/>
    </source>
</evidence>
<keyword evidence="2 4" id="KW-0238">DNA-binding</keyword>
<dbReference type="RefSeq" id="WP_101517791.1">
    <property type="nucleotide sequence ID" value="NZ_PKUS01000007.1"/>
</dbReference>
<comment type="caution">
    <text evidence="6">The sequence shown here is derived from an EMBL/GenBank/DDBJ whole genome shotgun (WGS) entry which is preliminary data.</text>
</comment>
<sequence length="202" mass="21771">MNKCGSYHHGNLRNALIVAAAELIEERGSPDFAISEAAKVVGVSPAAPYRHFKDKEALLAAVADLYFMGLAEATQATREAFPTGSRESILALGNTYLSYVSQRPEFYNLIWNEGGHGPLNGSEAERRPGFYNFVGAVEAWCQHNAITDSDPLELSVKLWAMAHGLSVLNINGQLALFLPETDVATLLSSSANTFLDGVEGKA</sequence>
<feature type="domain" description="HTH tetR-type" evidence="5">
    <location>
        <begin position="10"/>
        <end position="70"/>
    </location>
</feature>